<gene>
    <name evidence="1" type="ORF">CSSPJE1EN1_LOCUS12398</name>
</gene>
<evidence type="ECO:0000313" key="1">
    <source>
        <dbReference type="EMBL" id="CAK9266920.1"/>
    </source>
</evidence>
<dbReference type="EMBL" id="OZ020114">
    <property type="protein sequence ID" value="CAK9266920.1"/>
    <property type="molecule type" value="Genomic_DNA"/>
</dbReference>
<sequence length="151" mass="16738">MVISHNQVALIGRTLHPVQCGTVERRLAHYKVPPYACKVSSYVAASLICWVMPCCQDIGGTCPARSDHVQRQLTHHKAPPYAHKAICTGLPHSLLWVLCYCQGNIVRSHTLPFFIVSNSSTLEIAFKGSSADSQQGAVCRRKRCPFLEVKH</sequence>
<organism evidence="1 2">
    <name type="scientific">Sphagnum jensenii</name>
    <dbReference type="NCBI Taxonomy" id="128206"/>
    <lineage>
        <taxon>Eukaryota</taxon>
        <taxon>Viridiplantae</taxon>
        <taxon>Streptophyta</taxon>
        <taxon>Embryophyta</taxon>
        <taxon>Bryophyta</taxon>
        <taxon>Sphagnophytina</taxon>
        <taxon>Sphagnopsida</taxon>
        <taxon>Sphagnales</taxon>
        <taxon>Sphagnaceae</taxon>
        <taxon>Sphagnum</taxon>
    </lineage>
</organism>
<evidence type="ECO:0000313" key="2">
    <source>
        <dbReference type="Proteomes" id="UP001497444"/>
    </source>
</evidence>
<keyword evidence="2" id="KW-1185">Reference proteome</keyword>
<name>A0ABP0WN54_9BRYO</name>
<reference evidence="1" key="1">
    <citation type="submission" date="2024-02" db="EMBL/GenBank/DDBJ databases">
        <authorList>
            <consortium name="ELIXIR-Norway"/>
            <consortium name="Elixir Norway"/>
        </authorList>
    </citation>
    <scope>NUCLEOTIDE SEQUENCE</scope>
</reference>
<dbReference type="Proteomes" id="UP001497444">
    <property type="component" value="Chromosome 19"/>
</dbReference>
<proteinExistence type="predicted"/>
<accession>A0ABP0WN54</accession>
<protein>
    <submittedName>
        <fullName evidence="1">Uncharacterized protein</fullName>
    </submittedName>
</protein>